<comment type="caution">
    <text evidence="1">The sequence shown here is derived from an EMBL/GenBank/DDBJ whole genome shotgun (WGS) entry which is preliminary data.</text>
</comment>
<accession>A0A545SSZ0</accession>
<reference evidence="1 2" key="1">
    <citation type="submission" date="2019-06" db="EMBL/GenBank/DDBJ databases">
        <title>Whole genome sequence for Rhodospirillaceae sp. R148.</title>
        <authorList>
            <person name="Wang G."/>
        </authorList>
    </citation>
    <scope>NUCLEOTIDE SEQUENCE [LARGE SCALE GENOMIC DNA]</scope>
    <source>
        <strain evidence="1 2">R148</strain>
    </source>
</reference>
<sequence length="88" mass="10002">MVRRDLASFGTCLVRTGEHYSSHWRANREPRNTSITRIDFNARSRVVIYTNRLEHPPPELVMQPAAQSPQLASEIDIALMPAARTDTL</sequence>
<name>A0A545SSZ0_9PROT</name>
<dbReference type="RefSeq" id="WP_142900030.1">
    <property type="nucleotide sequence ID" value="NZ_ML660076.1"/>
</dbReference>
<dbReference type="Proteomes" id="UP000315252">
    <property type="component" value="Unassembled WGS sequence"/>
</dbReference>
<dbReference type="EMBL" id="VHSH01000025">
    <property type="protein sequence ID" value="TQV68082.1"/>
    <property type="molecule type" value="Genomic_DNA"/>
</dbReference>
<gene>
    <name evidence="1" type="ORF">FKG95_29330</name>
</gene>
<organism evidence="1 2">
    <name type="scientific">Denitrobaculum tricleocarpae</name>
    <dbReference type="NCBI Taxonomy" id="2591009"/>
    <lineage>
        <taxon>Bacteria</taxon>
        <taxon>Pseudomonadati</taxon>
        <taxon>Pseudomonadota</taxon>
        <taxon>Alphaproteobacteria</taxon>
        <taxon>Rhodospirillales</taxon>
        <taxon>Rhodospirillaceae</taxon>
        <taxon>Denitrobaculum</taxon>
    </lineage>
</organism>
<proteinExistence type="predicted"/>
<protein>
    <submittedName>
        <fullName evidence="1">Uncharacterized protein</fullName>
    </submittedName>
</protein>
<keyword evidence="2" id="KW-1185">Reference proteome</keyword>
<dbReference type="AlphaFoldDB" id="A0A545SSZ0"/>
<evidence type="ECO:0000313" key="2">
    <source>
        <dbReference type="Proteomes" id="UP000315252"/>
    </source>
</evidence>
<evidence type="ECO:0000313" key="1">
    <source>
        <dbReference type="EMBL" id="TQV68082.1"/>
    </source>
</evidence>